<dbReference type="GO" id="GO:0006465">
    <property type="term" value="P:signal peptide processing"/>
    <property type="evidence" value="ECO:0007669"/>
    <property type="project" value="InterPro"/>
</dbReference>
<evidence type="ECO:0000256" key="7">
    <source>
        <dbReference type="ARBA" id="ARBA00022971"/>
    </source>
</evidence>
<evidence type="ECO:0000313" key="10">
    <source>
        <dbReference type="Proteomes" id="UP000824225"/>
    </source>
</evidence>
<evidence type="ECO:0000256" key="2">
    <source>
        <dbReference type="ARBA" id="ARBA00004418"/>
    </source>
</evidence>
<protein>
    <recommendedName>
        <fullName evidence="4">signal peptidase I</fullName>
        <ecNumber evidence="4">3.4.21.89</ecNumber>
    </recommendedName>
</protein>
<evidence type="ECO:0000259" key="8">
    <source>
        <dbReference type="Pfam" id="PF10502"/>
    </source>
</evidence>
<dbReference type="AlphaFoldDB" id="A0A9D2HFQ7"/>
<evidence type="ECO:0000256" key="5">
    <source>
        <dbReference type="ARBA" id="ARBA00022729"/>
    </source>
</evidence>
<evidence type="ECO:0000256" key="4">
    <source>
        <dbReference type="ARBA" id="ARBA00013208"/>
    </source>
</evidence>
<feature type="domain" description="Peptidase S26" evidence="8">
    <location>
        <begin position="43"/>
        <end position="156"/>
    </location>
</feature>
<dbReference type="GO" id="GO:0042597">
    <property type="term" value="C:periplasmic space"/>
    <property type="evidence" value="ECO:0007669"/>
    <property type="project" value="UniProtKB-SubCell"/>
</dbReference>
<organism evidence="9 10">
    <name type="scientific">Candidatus Mailhella merdigallinarum</name>
    <dbReference type="NCBI Taxonomy" id="2838658"/>
    <lineage>
        <taxon>Bacteria</taxon>
        <taxon>Pseudomonadati</taxon>
        <taxon>Thermodesulfobacteriota</taxon>
        <taxon>Desulfovibrionia</taxon>
        <taxon>Desulfovibrionales</taxon>
        <taxon>Desulfovibrionaceae</taxon>
        <taxon>Mailhella</taxon>
    </lineage>
</organism>
<reference evidence="9" key="2">
    <citation type="submission" date="2021-04" db="EMBL/GenBank/DDBJ databases">
        <authorList>
            <person name="Gilroy R."/>
        </authorList>
    </citation>
    <scope>NUCLEOTIDE SEQUENCE</scope>
    <source>
        <strain evidence="9">CHK186-16707</strain>
    </source>
</reference>
<dbReference type="InterPro" id="IPR036286">
    <property type="entry name" value="LexA/Signal_pep-like_sf"/>
</dbReference>
<keyword evidence="6" id="KW-0574">Periplasm</keyword>
<dbReference type="SUPFAM" id="SSF51306">
    <property type="entry name" value="LexA/Signal peptidase"/>
    <property type="match status" value="1"/>
</dbReference>
<dbReference type="EC" id="3.4.21.89" evidence="4"/>
<dbReference type="PROSITE" id="PS00760">
    <property type="entry name" value="SPASE_I_2"/>
    <property type="match status" value="1"/>
</dbReference>
<dbReference type="Pfam" id="PF10502">
    <property type="entry name" value="Peptidase_S26"/>
    <property type="match status" value="1"/>
</dbReference>
<dbReference type="InterPro" id="IPR014139">
    <property type="entry name" value="Peptidase_S26C_TraF"/>
</dbReference>
<accession>A0A9D2HFQ7</accession>
<comment type="caution">
    <text evidence="9">The sequence shown here is derived from an EMBL/GenBank/DDBJ whole genome shotgun (WGS) entry which is preliminary data.</text>
</comment>
<dbReference type="InterPro" id="IPR019757">
    <property type="entry name" value="Pept_S26A_signal_pept_1_Lys-AS"/>
</dbReference>
<keyword evidence="7" id="KW-0184">Conjugation</keyword>
<dbReference type="Proteomes" id="UP000824225">
    <property type="component" value="Unassembled WGS sequence"/>
</dbReference>
<keyword evidence="5" id="KW-0732">Signal</keyword>
<comment type="catalytic activity">
    <reaction evidence="1">
        <text>Cleavage of hydrophobic, N-terminal signal or leader sequences from secreted and periplasmic proteins.</text>
        <dbReference type="EC" id="3.4.21.89"/>
    </reaction>
</comment>
<name>A0A9D2HFQ7_9BACT</name>
<comment type="subcellular location">
    <subcellularLocation>
        <location evidence="2">Periplasm</location>
    </subcellularLocation>
</comment>
<evidence type="ECO:0000256" key="3">
    <source>
        <dbReference type="ARBA" id="ARBA00005849"/>
    </source>
</evidence>
<dbReference type="EMBL" id="DXAN01000026">
    <property type="protein sequence ID" value="HJA09190.1"/>
    <property type="molecule type" value="Genomic_DNA"/>
</dbReference>
<dbReference type="Gene3D" id="2.10.109.10">
    <property type="entry name" value="Umud Fragment, subunit A"/>
    <property type="match status" value="1"/>
</dbReference>
<dbReference type="GO" id="GO:0004252">
    <property type="term" value="F:serine-type endopeptidase activity"/>
    <property type="evidence" value="ECO:0007669"/>
    <property type="project" value="InterPro"/>
</dbReference>
<dbReference type="GO" id="GO:0016020">
    <property type="term" value="C:membrane"/>
    <property type="evidence" value="ECO:0007669"/>
    <property type="project" value="InterPro"/>
</dbReference>
<evidence type="ECO:0000256" key="1">
    <source>
        <dbReference type="ARBA" id="ARBA00000677"/>
    </source>
</evidence>
<reference evidence="9" key="1">
    <citation type="journal article" date="2021" name="PeerJ">
        <title>Extensive microbial diversity within the chicken gut microbiome revealed by metagenomics and culture.</title>
        <authorList>
            <person name="Gilroy R."/>
            <person name="Ravi A."/>
            <person name="Getino M."/>
            <person name="Pursley I."/>
            <person name="Horton D.L."/>
            <person name="Alikhan N.F."/>
            <person name="Baker D."/>
            <person name="Gharbi K."/>
            <person name="Hall N."/>
            <person name="Watson M."/>
            <person name="Adriaenssens E.M."/>
            <person name="Foster-Nyarko E."/>
            <person name="Jarju S."/>
            <person name="Secka A."/>
            <person name="Antonio M."/>
            <person name="Oren A."/>
            <person name="Chaudhuri R.R."/>
            <person name="La Ragione R."/>
            <person name="Hildebrand F."/>
            <person name="Pallen M.J."/>
        </authorList>
    </citation>
    <scope>NUCLEOTIDE SEQUENCE</scope>
    <source>
        <strain evidence="9">CHK186-16707</strain>
    </source>
</reference>
<dbReference type="NCBIfam" id="TIGR02771">
    <property type="entry name" value="TraF_Ti"/>
    <property type="match status" value="1"/>
</dbReference>
<evidence type="ECO:0000256" key="6">
    <source>
        <dbReference type="ARBA" id="ARBA00022764"/>
    </source>
</evidence>
<dbReference type="InterPro" id="IPR019533">
    <property type="entry name" value="Peptidase_S26"/>
</dbReference>
<gene>
    <name evidence="9" type="primary">traF</name>
    <name evidence="9" type="ORF">H9962_08395</name>
</gene>
<evidence type="ECO:0000313" key="9">
    <source>
        <dbReference type="EMBL" id="HJA09190.1"/>
    </source>
</evidence>
<proteinExistence type="inferred from homology"/>
<comment type="similarity">
    <text evidence="3">Belongs to the peptidase S26C family.</text>
</comment>
<dbReference type="GO" id="GO:0009003">
    <property type="term" value="F:signal peptidase activity"/>
    <property type="evidence" value="ECO:0007669"/>
    <property type="project" value="UniProtKB-EC"/>
</dbReference>
<sequence>MKTCFSRLALPVCLLALGWLAGLRVNLTDSVPVGLYRETRDCPASHGEFVSFCLESDVQAVQASRYLQRSLLCPNGLQPLLKRLAALPGDVIEVHPKGLSINGQSVPESGALTEDSKGRALISCLASGPVPEGMALVLGDRSGSFDGRYFGVIPLRSCRRVVPILTF</sequence>